<feature type="transmembrane region" description="Helical" evidence="1">
    <location>
        <begin position="231"/>
        <end position="252"/>
    </location>
</feature>
<evidence type="ECO:0000313" key="2">
    <source>
        <dbReference type="EMBL" id="GAW84479.1"/>
    </source>
</evidence>
<dbReference type="InterPro" id="IPR008780">
    <property type="entry name" value="Plasmodium_Vir"/>
</dbReference>
<comment type="caution">
    <text evidence="2">The sequence shown here is derived from an EMBL/GenBank/DDBJ whole genome shotgun (WGS) entry which is preliminary data.</text>
</comment>
<dbReference type="Pfam" id="PF05795">
    <property type="entry name" value="Plasmodium_Vir"/>
    <property type="match status" value="1"/>
</dbReference>
<organism evidence="2 3">
    <name type="scientific">Plasmodium gonderi</name>
    <dbReference type="NCBI Taxonomy" id="77519"/>
    <lineage>
        <taxon>Eukaryota</taxon>
        <taxon>Sar</taxon>
        <taxon>Alveolata</taxon>
        <taxon>Apicomplexa</taxon>
        <taxon>Aconoidasida</taxon>
        <taxon>Haemosporida</taxon>
        <taxon>Plasmodiidae</taxon>
        <taxon>Plasmodium</taxon>
        <taxon>Plasmodium (Plasmodium)</taxon>
    </lineage>
</organism>
<name>A0A1Y1JPV2_PLAGO</name>
<dbReference type="OrthoDB" id="10693413at2759"/>
<dbReference type="AlphaFoldDB" id="A0A1Y1JPV2"/>
<keyword evidence="1" id="KW-0472">Membrane</keyword>
<sequence length="304" mass="36194">MSSIIGDRIYKYVTIFDEHKEKLERNKEEARRYAEHDCYEFINEYNSIHLMSDDICFKTQAYLYKSDSSLKQDEKDLGCIYAYFFLYSEVYKNVYNSEIINVYNKLIDPFFTENSYICNYYVNNINEDILNKLQDIYDMNKIINNIKTQNYSSCNNSRCNCAEKWAIIYNRYKNTCESNNNLDFCITINKIRSELMEKELYETCDTFKSLMLTSVQHKYEMISSIQTNNKGITVVIPIVVITLIYIFLLNLYKFTPYGTLMLNYIKRNGNVCNYTDEEWNKLAPSHTSKGILWNSRYNILYNSV</sequence>
<reference evidence="3" key="1">
    <citation type="submission" date="2017-04" db="EMBL/GenBank/DDBJ databases">
        <title>Plasmodium gonderi genome.</title>
        <authorList>
            <person name="Arisue N."/>
            <person name="Honma H."/>
            <person name="Kawai S."/>
            <person name="Tougan T."/>
            <person name="Tanabe K."/>
            <person name="Horii T."/>
        </authorList>
    </citation>
    <scope>NUCLEOTIDE SEQUENCE [LARGE SCALE GENOMIC DNA]</scope>
    <source>
        <strain evidence="3">ATCC 30045</strain>
    </source>
</reference>
<gene>
    <name evidence="2" type="ORF">PGO_003195</name>
</gene>
<proteinExistence type="predicted"/>
<keyword evidence="1" id="KW-1133">Transmembrane helix</keyword>
<keyword evidence="1" id="KW-0812">Transmembrane</keyword>
<keyword evidence="3" id="KW-1185">Reference proteome</keyword>
<evidence type="ECO:0000256" key="1">
    <source>
        <dbReference type="SAM" id="Phobius"/>
    </source>
</evidence>
<protein>
    <submittedName>
        <fullName evidence="2">Variable surface protein</fullName>
    </submittedName>
</protein>
<dbReference type="EMBL" id="BDQF01000344">
    <property type="protein sequence ID" value="GAW84479.1"/>
    <property type="molecule type" value="Genomic_DNA"/>
</dbReference>
<accession>A0A1Y1JPV2</accession>
<dbReference type="Proteomes" id="UP000195521">
    <property type="component" value="Unassembled WGS sequence"/>
</dbReference>
<dbReference type="GeneID" id="39745287"/>
<dbReference type="RefSeq" id="XP_028547068.1">
    <property type="nucleotide sequence ID" value="XM_028691267.1"/>
</dbReference>
<evidence type="ECO:0000313" key="3">
    <source>
        <dbReference type="Proteomes" id="UP000195521"/>
    </source>
</evidence>